<dbReference type="Proteomes" id="UP001476247">
    <property type="component" value="Unassembled WGS sequence"/>
</dbReference>
<accession>A0ABP9XUX8</accession>
<gene>
    <name evidence="1" type="ORF">HPULCUR_004004</name>
</gene>
<proteinExistence type="predicted"/>
<evidence type="ECO:0000313" key="1">
    <source>
        <dbReference type="EMBL" id="GAA5798599.1"/>
    </source>
</evidence>
<reference evidence="1 2" key="1">
    <citation type="submission" date="2024-04" db="EMBL/GenBank/DDBJ databases">
        <title>genome sequences of Mucor flavus KT1a and Helicostylum pulchrum KT1b strains isolation_sourced from the surface of a dry-aged beef.</title>
        <authorList>
            <person name="Toyotome T."/>
            <person name="Hosono M."/>
            <person name="Torimaru M."/>
            <person name="Fukuda K."/>
            <person name="Mikami N."/>
        </authorList>
    </citation>
    <scope>NUCLEOTIDE SEQUENCE [LARGE SCALE GENOMIC DNA]</scope>
    <source>
        <strain evidence="1 2">KT1b</strain>
    </source>
</reference>
<dbReference type="EMBL" id="BAABUJ010000010">
    <property type="protein sequence ID" value="GAA5798599.1"/>
    <property type="molecule type" value="Genomic_DNA"/>
</dbReference>
<keyword evidence="2" id="KW-1185">Reference proteome</keyword>
<comment type="caution">
    <text evidence="1">The sequence shown here is derived from an EMBL/GenBank/DDBJ whole genome shotgun (WGS) entry which is preliminary data.</text>
</comment>
<protein>
    <submittedName>
        <fullName evidence="1">Uncharacterized protein</fullName>
    </submittedName>
</protein>
<sequence length="61" mass="7097">MALKSLVEDHVSSSMYNLGQCLWPNKYVSDVRYVPKVQDLALVLIEVQYEVDYEFIGRVMN</sequence>
<organism evidence="1 2">
    <name type="scientific">Helicostylum pulchrum</name>
    <dbReference type="NCBI Taxonomy" id="562976"/>
    <lineage>
        <taxon>Eukaryota</taxon>
        <taxon>Fungi</taxon>
        <taxon>Fungi incertae sedis</taxon>
        <taxon>Mucoromycota</taxon>
        <taxon>Mucoromycotina</taxon>
        <taxon>Mucoromycetes</taxon>
        <taxon>Mucorales</taxon>
        <taxon>Mucorineae</taxon>
        <taxon>Mucoraceae</taxon>
        <taxon>Helicostylum</taxon>
    </lineage>
</organism>
<name>A0ABP9XUX8_9FUNG</name>
<evidence type="ECO:0000313" key="2">
    <source>
        <dbReference type="Proteomes" id="UP001476247"/>
    </source>
</evidence>